<evidence type="ECO:0000313" key="2">
    <source>
        <dbReference type="Proteomes" id="UP000272528"/>
    </source>
</evidence>
<name>A0A3Q8X8A4_9BACL</name>
<organism evidence="1 2">
    <name type="scientific">Paenibacillus albus</name>
    <dbReference type="NCBI Taxonomy" id="2495582"/>
    <lineage>
        <taxon>Bacteria</taxon>
        <taxon>Bacillati</taxon>
        <taxon>Bacillota</taxon>
        <taxon>Bacilli</taxon>
        <taxon>Bacillales</taxon>
        <taxon>Paenibacillaceae</taxon>
        <taxon>Paenibacillus</taxon>
    </lineage>
</organism>
<reference evidence="2" key="1">
    <citation type="submission" date="2018-12" db="EMBL/GenBank/DDBJ databases">
        <title>Genome sequence of Peanibacillus sp.</title>
        <authorList>
            <person name="Subramani G."/>
            <person name="Srinivasan S."/>
            <person name="Kim M.K."/>
        </authorList>
    </citation>
    <scope>NUCLEOTIDE SEQUENCE [LARGE SCALE GENOMIC DNA]</scope>
    <source>
        <strain evidence="2">18JY67-1</strain>
    </source>
</reference>
<dbReference type="EMBL" id="CP034437">
    <property type="protein sequence ID" value="AZN42634.1"/>
    <property type="molecule type" value="Genomic_DNA"/>
</dbReference>
<accession>A0A3Q8X8A4</accession>
<evidence type="ECO:0000313" key="1">
    <source>
        <dbReference type="EMBL" id="AZN42634.1"/>
    </source>
</evidence>
<dbReference type="RefSeq" id="WP_126018534.1">
    <property type="nucleotide sequence ID" value="NZ_CP034437.1"/>
</dbReference>
<dbReference type="OrthoDB" id="2618242at2"/>
<dbReference type="Proteomes" id="UP000272528">
    <property type="component" value="Chromosome"/>
</dbReference>
<dbReference type="KEGG" id="palb:EJC50_25290"/>
<gene>
    <name evidence="1" type="ORF">EJC50_25290</name>
</gene>
<dbReference type="AlphaFoldDB" id="A0A3Q8X8A4"/>
<proteinExistence type="predicted"/>
<keyword evidence="2" id="KW-1185">Reference proteome</keyword>
<sequence>MENISVEKLYELFAKTMKSCGTYLLSSDDSVIGYNIFEEFDIGAVTFLHSDNLQRLFEAGLINDSVKNKSMGLRAMFLRIQQSNEWSIDAVRASYEWKQLLHLADEINSVIS</sequence>
<protein>
    <submittedName>
        <fullName evidence="1">Uncharacterized protein</fullName>
    </submittedName>
</protein>